<dbReference type="Gene3D" id="3.40.190.10">
    <property type="entry name" value="Periplasmic binding protein-like II"/>
    <property type="match status" value="2"/>
</dbReference>
<dbReference type="InterPro" id="IPR000847">
    <property type="entry name" value="LysR_HTH_N"/>
</dbReference>
<dbReference type="PANTHER" id="PTHR30419:SF30">
    <property type="entry name" value="LYSR FAMILY TRANSCRIPTIONAL REGULATOR"/>
    <property type="match status" value="1"/>
</dbReference>
<evidence type="ECO:0000256" key="1">
    <source>
        <dbReference type="ARBA" id="ARBA00009437"/>
    </source>
</evidence>
<proteinExistence type="inferred from homology"/>
<evidence type="ECO:0000256" key="4">
    <source>
        <dbReference type="ARBA" id="ARBA00023163"/>
    </source>
</evidence>
<sequence>MKLHQLRALRTIAESGSIQEASRLLEVTQPSLSKAVKELEGELGVPLLVRSNRGVTVTPYGERLVSMARLVTEEVRRARDEIDTLKGEMAGRVAIGVSPVTPNRAFANCFRRYRELYPNVQLQIFELRSLQLFEGLKEGRLDLVLTTQPVADQSDGQVWCELAPQPSALAVRKGHPLAGAQSLHELLDLEWLLSDPLEVALAGQFFRERQVAPPKRITECSSSLLYLELAANTDAVSFWSQRMLGLPMVSQVLEPLQIAEATPVASISLVTRPQELMTREAQLLAEEMLAAFRAEQA</sequence>
<dbReference type="Proteomes" id="UP000307510">
    <property type="component" value="Unassembled WGS sequence"/>
</dbReference>
<dbReference type="GO" id="GO:0003677">
    <property type="term" value="F:DNA binding"/>
    <property type="evidence" value="ECO:0007669"/>
    <property type="project" value="UniProtKB-KW"/>
</dbReference>
<name>A0A5R9A519_PSENT</name>
<dbReference type="EMBL" id="VASG01000004">
    <property type="protein sequence ID" value="TLP73630.1"/>
    <property type="molecule type" value="Genomic_DNA"/>
</dbReference>
<dbReference type="Pfam" id="PF00126">
    <property type="entry name" value="HTH_1"/>
    <property type="match status" value="1"/>
</dbReference>
<gene>
    <name evidence="6" type="ORF">FEA48_15430</name>
</gene>
<dbReference type="GO" id="GO:0003700">
    <property type="term" value="F:DNA-binding transcription factor activity"/>
    <property type="evidence" value="ECO:0007669"/>
    <property type="project" value="InterPro"/>
</dbReference>
<dbReference type="PROSITE" id="PS50931">
    <property type="entry name" value="HTH_LYSR"/>
    <property type="match status" value="1"/>
</dbReference>
<accession>A0A5R9A519</accession>
<reference evidence="6 7" key="1">
    <citation type="submission" date="2019-05" db="EMBL/GenBank/DDBJ databases">
        <authorList>
            <person name="Moore K."/>
            <person name="O'Neill P."/>
            <person name="Farbos A."/>
            <person name="Studholme D.J."/>
        </authorList>
    </citation>
    <scope>NUCLEOTIDE SEQUENCE [LARGE SCALE GENOMIC DNA]</scope>
    <source>
        <strain evidence="6 7">DSM 9128</strain>
    </source>
</reference>
<dbReference type="FunFam" id="1.10.10.10:FF:000001">
    <property type="entry name" value="LysR family transcriptional regulator"/>
    <property type="match status" value="1"/>
</dbReference>
<comment type="similarity">
    <text evidence="1">Belongs to the LysR transcriptional regulatory family.</text>
</comment>
<dbReference type="AlphaFoldDB" id="A0A5R9A519"/>
<keyword evidence="2" id="KW-0805">Transcription regulation</keyword>
<dbReference type="InterPro" id="IPR036388">
    <property type="entry name" value="WH-like_DNA-bd_sf"/>
</dbReference>
<dbReference type="InterPro" id="IPR050950">
    <property type="entry name" value="HTH-type_LysR_regulators"/>
</dbReference>
<evidence type="ECO:0000259" key="5">
    <source>
        <dbReference type="PROSITE" id="PS50931"/>
    </source>
</evidence>
<dbReference type="PRINTS" id="PR00039">
    <property type="entry name" value="HTHLYSR"/>
</dbReference>
<keyword evidence="3" id="KW-0238">DNA-binding</keyword>
<dbReference type="Pfam" id="PF03466">
    <property type="entry name" value="LysR_substrate"/>
    <property type="match status" value="1"/>
</dbReference>
<evidence type="ECO:0000313" key="6">
    <source>
        <dbReference type="EMBL" id="TLP73630.1"/>
    </source>
</evidence>
<feature type="domain" description="HTH lysR-type" evidence="5">
    <location>
        <begin position="1"/>
        <end position="58"/>
    </location>
</feature>
<evidence type="ECO:0000256" key="2">
    <source>
        <dbReference type="ARBA" id="ARBA00023015"/>
    </source>
</evidence>
<reference evidence="7" key="2">
    <citation type="submission" date="2019-06" db="EMBL/GenBank/DDBJ databases">
        <title>AzeR, a transcriptional regulator that responds to azelaic acid in Pseudomonas nitroreducens.</title>
        <authorList>
            <person name="Bez C."/>
            <person name="Javvadi S.G."/>
            <person name="Bertani I."/>
            <person name="Devescovi G."/>
            <person name="Studholme D.J."/>
            <person name="Geller A."/>
            <person name="Levy A."/>
            <person name="Venturi V."/>
        </authorList>
    </citation>
    <scope>NUCLEOTIDE SEQUENCE [LARGE SCALE GENOMIC DNA]</scope>
    <source>
        <strain evidence="7">DSM 9128</strain>
    </source>
</reference>
<dbReference type="SUPFAM" id="SSF46785">
    <property type="entry name" value="Winged helix' DNA-binding domain"/>
    <property type="match status" value="1"/>
</dbReference>
<dbReference type="GO" id="GO:0005829">
    <property type="term" value="C:cytosol"/>
    <property type="evidence" value="ECO:0007669"/>
    <property type="project" value="TreeGrafter"/>
</dbReference>
<dbReference type="InterPro" id="IPR005119">
    <property type="entry name" value="LysR_subst-bd"/>
</dbReference>
<dbReference type="InterPro" id="IPR036390">
    <property type="entry name" value="WH_DNA-bd_sf"/>
</dbReference>
<comment type="caution">
    <text evidence="6">The sequence shown here is derived from an EMBL/GenBank/DDBJ whole genome shotgun (WGS) entry which is preliminary data.</text>
</comment>
<organism evidence="6 7">
    <name type="scientific">Pseudomonas nitroreducens</name>
    <dbReference type="NCBI Taxonomy" id="46680"/>
    <lineage>
        <taxon>Bacteria</taxon>
        <taxon>Pseudomonadati</taxon>
        <taxon>Pseudomonadota</taxon>
        <taxon>Gammaproteobacteria</taxon>
        <taxon>Pseudomonadales</taxon>
        <taxon>Pseudomonadaceae</taxon>
        <taxon>Pseudomonas</taxon>
    </lineage>
</organism>
<dbReference type="PANTHER" id="PTHR30419">
    <property type="entry name" value="HTH-TYPE TRANSCRIPTIONAL REGULATOR YBHD"/>
    <property type="match status" value="1"/>
</dbReference>
<evidence type="ECO:0000313" key="7">
    <source>
        <dbReference type="Proteomes" id="UP000307510"/>
    </source>
</evidence>
<dbReference type="CDD" id="cd05466">
    <property type="entry name" value="PBP2_LTTR_substrate"/>
    <property type="match status" value="1"/>
</dbReference>
<dbReference type="RefSeq" id="WP_138214599.1">
    <property type="nucleotide sequence ID" value="NZ_VASG01000004.1"/>
</dbReference>
<keyword evidence="4" id="KW-0804">Transcription</keyword>
<evidence type="ECO:0000256" key="3">
    <source>
        <dbReference type="ARBA" id="ARBA00023125"/>
    </source>
</evidence>
<protein>
    <submittedName>
        <fullName evidence="6">LysR family transcriptional regulator</fullName>
    </submittedName>
</protein>
<dbReference type="SUPFAM" id="SSF53850">
    <property type="entry name" value="Periplasmic binding protein-like II"/>
    <property type="match status" value="1"/>
</dbReference>
<dbReference type="Gene3D" id="1.10.10.10">
    <property type="entry name" value="Winged helix-like DNA-binding domain superfamily/Winged helix DNA-binding domain"/>
    <property type="match status" value="1"/>
</dbReference>